<dbReference type="EMBL" id="LXWW01000228">
    <property type="protein sequence ID" value="OAO14625.1"/>
    <property type="molecule type" value="Genomic_DNA"/>
</dbReference>
<keyword evidence="4" id="KW-1185">Reference proteome</keyword>
<feature type="signal peptide" evidence="2">
    <location>
        <begin position="1"/>
        <end position="20"/>
    </location>
</feature>
<keyword evidence="2" id="KW-0732">Signal</keyword>
<evidence type="ECO:0000256" key="1">
    <source>
        <dbReference type="SAM" id="Phobius"/>
    </source>
</evidence>
<evidence type="ECO:0000313" key="3">
    <source>
        <dbReference type="EMBL" id="OAO14625.1"/>
    </source>
</evidence>
<dbReference type="AlphaFoldDB" id="A0A196SC50"/>
<proteinExistence type="predicted"/>
<comment type="caution">
    <text evidence="3">The sequence shown here is derived from an EMBL/GenBank/DDBJ whole genome shotgun (WGS) entry which is preliminary data.</text>
</comment>
<evidence type="ECO:0000256" key="2">
    <source>
        <dbReference type="SAM" id="SignalP"/>
    </source>
</evidence>
<keyword evidence="1" id="KW-0812">Transmembrane</keyword>
<dbReference type="SUPFAM" id="SSF49785">
    <property type="entry name" value="Galactose-binding domain-like"/>
    <property type="match status" value="1"/>
</dbReference>
<gene>
    <name evidence="3" type="ORF">AV274_3668</name>
</gene>
<feature type="transmembrane region" description="Helical" evidence="1">
    <location>
        <begin position="790"/>
        <end position="815"/>
    </location>
</feature>
<dbReference type="Gene3D" id="2.60.120.260">
    <property type="entry name" value="Galactose-binding domain-like"/>
    <property type="match status" value="1"/>
</dbReference>
<feature type="chain" id="PRO_5008274521" evidence="2">
    <location>
        <begin position="21"/>
        <end position="839"/>
    </location>
</feature>
<name>A0A196SC50_BLAHN</name>
<sequence>MFSLFASTLIVSLCFIAGNATNTLDDQIQVLDWTGKSITSYTVWRYAEEKLLRLKAPSEVDYWYVTPIMDCVDVYDDGRMMIFTSKIVPRTTLTITAVLFGRNLTLPFDIEVKECAYGSFTKLSGEMRVTLYHQGEQVYNGRVDNSLACIPHGTIQYKVTSIDSNQFYVADESGVTFFVRNFYGFNTTYEGAFRNVLDDPVKFSFPSFITVTPGVEKYFLMPLEGPVSRIVYDPPIEGGGYFISILRNEPGVTQQKLIITTNGKNKTFSFDVYAGSCPEGKTLIRLGNKGGAAFSLKDSFHNQMNTGLQPYCMDDNDVFDVVVYTSNYASLFVFNGDNLFYEKGIQSSLQLQYIPVTLAYLLSFSSQLAFATGAPASQWATPDFNEKGWKHASEGSWGSFDTSNTAAFRGHFAVDNVYVISTFSLYLRGEGHAEVFINGNAFSSAELGDAPVALILPSSFCRTGNNVVAVRLTQGASSTIRFGLALQINLSSKLPLANGVASAIQEHPDPEHPPKNAFKVMGCDDSGWMIMSFPAELIYTFNNTQQVVNRVSMQLSSNEASVEMVGMTGDERVTLLLVNGTLRKQLPGGITFSNTRAFHSIHLIFRSAETEPAKVYCVLLTSVPKFTCPKKYRISNAVEGSSFYRRCPLFSTGRKIVTCSRDKYEPYWKETNQCYTKNPEKGYEFIDWTFTIRGIELSDWYRKMGAMTQVLVDNTYLRAGDVRYLFADFKVDNGVSVMTAFSRCEVDTAFGEVIQRNFKKLTPRFNELVKSKLGGSIQSAAIDKVVLRHYVNWVLVITVSVVVLIVVLLLSVYLVSRMKKRQMKSLRRKRSGENKALLE</sequence>
<organism evidence="3 4">
    <name type="scientific">Blastocystis sp. subtype 1 (strain ATCC 50177 / NandII)</name>
    <dbReference type="NCBI Taxonomy" id="478820"/>
    <lineage>
        <taxon>Eukaryota</taxon>
        <taxon>Sar</taxon>
        <taxon>Stramenopiles</taxon>
        <taxon>Bigyra</taxon>
        <taxon>Opalozoa</taxon>
        <taxon>Opalinata</taxon>
        <taxon>Blastocystidae</taxon>
        <taxon>Blastocystis</taxon>
    </lineage>
</organism>
<reference evidence="3 4" key="1">
    <citation type="submission" date="2016-05" db="EMBL/GenBank/DDBJ databases">
        <title>Nuclear genome of Blastocystis sp. subtype 1 NandII.</title>
        <authorList>
            <person name="Gentekaki E."/>
            <person name="Curtis B."/>
            <person name="Stairs C."/>
            <person name="Eme L."/>
            <person name="Herman E."/>
            <person name="Klimes V."/>
            <person name="Arias M.C."/>
            <person name="Elias M."/>
            <person name="Hilliou F."/>
            <person name="Klute M."/>
            <person name="Malik S.-B."/>
            <person name="Pightling A."/>
            <person name="Rachubinski R."/>
            <person name="Salas D."/>
            <person name="Schlacht A."/>
            <person name="Suga H."/>
            <person name="Archibald J."/>
            <person name="Ball S.G."/>
            <person name="Clark G."/>
            <person name="Dacks J."/>
            <person name="Van Der Giezen M."/>
            <person name="Tsaousis A."/>
            <person name="Roger A."/>
        </authorList>
    </citation>
    <scope>NUCLEOTIDE SEQUENCE [LARGE SCALE GENOMIC DNA]</scope>
    <source>
        <strain evidence="4">ATCC 50177 / NandII</strain>
    </source>
</reference>
<keyword evidence="1" id="KW-0472">Membrane</keyword>
<dbReference type="Proteomes" id="UP000078348">
    <property type="component" value="Unassembled WGS sequence"/>
</dbReference>
<accession>A0A196SC50</accession>
<protein>
    <submittedName>
        <fullName evidence="3">p-3 complex subunit mu</fullName>
    </submittedName>
</protein>
<keyword evidence="1" id="KW-1133">Transmembrane helix</keyword>
<evidence type="ECO:0000313" key="4">
    <source>
        <dbReference type="Proteomes" id="UP000078348"/>
    </source>
</evidence>
<dbReference type="InterPro" id="IPR008979">
    <property type="entry name" value="Galactose-bd-like_sf"/>
</dbReference>